<dbReference type="Proteomes" id="UP000585507">
    <property type="component" value="Unassembled WGS sequence"/>
</dbReference>
<accession>A0A7W8X7K9</accession>
<organism evidence="1 2">
    <name type="scientific">Rhizobium giardinii</name>
    <dbReference type="NCBI Taxonomy" id="56731"/>
    <lineage>
        <taxon>Bacteria</taxon>
        <taxon>Pseudomonadati</taxon>
        <taxon>Pseudomonadota</taxon>
        <taxon>Alphaproteobacteria</taxon>
        <taxon>Hyphomicrobiales</taxon>
        <taxon>Rhizobiaceae</taxon>
        <taxon>Rhizobium/Agrobacterium group</taxon>
        <taxon>Rhizobium</taxon>
    </lineage>
</organism>
<dbReference type="AlphaFoldDB" id="A0A7W8X7K9"/>
<reference evidence="1 2" key="1">
    <citation type="submission" date="2020-08" db="EMBL/GenBank/DDBJ databases">
        <title>Genomic Encyclopedia of Type Strains, Phase IV (KMG-V): Genome sequencing to study the core and pangenomes of soil and plant-associated prokaryotes.</title>
        <authorList>
            <person name="Whitman W."/>
        </authorList>
    </citation>
    <scope>NUCLEOTIDE SEQUENCE [LARGE SCALE GENOMIC DNA]</scope>
    <source>
        <strain evidence="1 2">SEMIA 4084</strain>
    </source>
</reference>
<dbReference type="EMBL" id="JACHBK010000006">
    <property type="protein sequence ID" value="MBB5536375.1"/>
    <property type="molecule type" value="Genomic_DNA"/>
</dbReference>
<proteinExistence type="predicted"/>
<sequence length="170" mass="19130">MFEKKGRRLAFTPKGQHFQKCMARALLGIGDGVRDIRADKLEETKETTLRVSLPPTLSATWLSPRVFQFLADHRHIRLRVDAKSYFEEVDWKGPFTPTWQNPNDDAELIKEWSVSAAATLGSSVRARGILLEIRARLPAAVRKSLHIEAGVLTLAMAETAKGAVDYFRRA</sequence>
<keyword evidence="2" id="KW-1185">Reference proteome</keyword>
<name>A0A7W8X7K9_9HYPH</name>
<protein>
    <submittedName>
        <fullName evidence="1">Uncharacterized protein</fullName>
    </submittedName>
</protein>
<gene>
    <name evidence="1" type="ORF">GGD55_003082</name>
</gene>
<comment type="caution">
    <text evidence="1">The sequence shown here is derived from an EMBL/GenBank/DDBJ whole genome shotgun (WGS) entry which is preliminary data.</text>
</comment>
<dbReference type="Gene3D" id="3.40.190.10">
    <property type="entry name" value="Periplasmic binding protein-like II"/>
    <property type="match status" value="1"/>
</dbReference>
<evidence type="ECO:0000313" key="2">
    <source>
        <dbReference type="Proteomes" id="UP000585507"/>
    </source>
</evidence>
<evidence type="ECO:0000313" key="1">
    <source>
        <dbReference type="EMBL" id="MBB5536375.1"/>
    </source>
</evidence>